<gene>
    <name evidence="2" type="primary">GLEAN_02027</name>
    <name evidence="2" type="ORF">TcasGA2_TC002027</name>
</gene>
<dbReference type="OMA" id="SKANDMV"/>
<accession>D7EL44</accession>
<dbReference type="InterPro" id="IPR052560">
    <property type="entry name" value="RdDP_mobile_element"/>
</dbReference>
<sequence>MKQKVQKQRKKMKVSEELSRCFNVDELKATISSTKSKKSAYFDGIYPDFIKNLGSFALKWLTSLFNNRFISARLPLEFKKTKAIAILKNGKRPQEASSYRPISLQSVCYKIWEMIYLRISPLIEDILPSEQSRFRPQRSCCDQILAFTSNIESGFEKRLKSDVVLLDLTAAYDTV</sequence>
<dbReference type="Proteomes" id="UP000007266">
    <property type="component" value="Unassembled WGS sequence"/>
</dbReference>
<dbReference type="HOGENOM" id="CLU_118269_1_0_1"/>
<dbReference type="eggNOG" id="KOG1075">
    <property type="taxonomic scope" value="Eukaryota"/>
</dbReference>
<dbReference type="PANTHER" id="PTHR36688">
    <property type="entry name" value="ENDO/EXONUCLEASE/PHOSPHATASE DOMAIN-CONTAINING PROTEIN"/>
    <property type="match status" value="1"/>
</dbReference>
<dbReference type="EMBL" id="KQ972780">
    <property type="protein sequence ID" value="EFA11873.1"/>
    <property type="molecule type" value="Genomic_DNA"/>
</dbReference>
<evidence type="ECO:0000313" key="3">
    <source>
        <dbReference type="Proteomes" id="UP000007266"/>
    </source>
</evidence>
<dbReference type="STRING" id="7070.D7EL44"/>
<dbReference type="InParanoid" id="D7EL44"/>
<evidence type="ECO:0000313" key="2">
    <source>
        <dbReference type="EMBL" id="EFA11873.1"/>
    </source>
</evidence>
<reference evidence="2 3" key="1">
    <citation type="journal article" date="2008" name="Nature">
        <title>The genome of the model beetle and pest Tribolium castaneum.</title>
        <authorList>
            <consortium name="Tribolium Genome Sequencing Consortium"/>
            <person name="Richards S."/>
            <person name="Gibbs R.A."/>
            <person name="Weinstock G.M."/>
            <person name="Brown S.J."/>
            <person name="Denell R."/>
            <person name="Beeman R.W."/>
            <person name="Gibbs R."/>
            <person name="Beeman R.W."/>
            <person name="Brown S.J."/>
            <person name="Bucher G."/>
            <person name="Friedrich M."/>
            <person name="Grimmelikhuijzen C.J."/>
            <person name="Klingler M."/>
            <person name="Lorenzen M."/>
            <person name="Richards S."/>
            <person name="Roth S."/>
            <person name="Schroder R."/>
            <person name="Tautz D."/>
            <person name="Zdobnov E.M."/>
            <person name="Muzny D."/>
            <person name="Gibbs R.A."/>
            <person name="Weinstock G.M."/>
            <person name="Attaway T."/>
            <person name="Bell S."/>
            <person name="Buhay C.J."/>
            <person name="Chandrabose M.N."/>
            <person name="Chavez D."/>
            <person name="Clerk-Blankenburg K.P."/>
            <person name="Cree A."/>
            <person name="Dao M."/>
            <person name="Davis C."/>
            <person name="Chacko J."/>
            <person name="Dinh H."/>
            <person name="Dugan-Rocha S."/>
            <person name="Fowler G."/>
            <person name="Garner T.T."/>
            <person name="Garnes J."/>
            <person name="Gnirke A."/>
            <person name="Hawes A."/>
            <person name="Hernandez J."/>
            <person name="Hines S."/>
            <person name="Holder M."/>
            <person name="Hume J."/>
            <person name="Jhangiani S.N."/>
            <person name="Joshi V."/>
            <person name="Khan Z.M."/>
            <person name="Jackson L."/>
            <person name="Kovar C."/>
            <person name="Kowis A."/>
            <person name="Lee S."/>
            <person name="Lewis L.R."/>
            <person name="Margolis J."/>
            <person name="Morgan M."/>
            <person name="Nazareth L.V."/>
            <person name="Nguyen N."/>
            <person name="Okwuonu G."/>
            <person name="Parker D."/>
            <person name="Richards S."/>
            <person name="Ruiz S.J."/>
            <person name="Santibanez J."/>
            <person name="Savard J."/>
            <person name="Scherer S.E."/>
            <person name="Schneider B."/>
            <person name="Sodergren E."/>
            <person name="Tautz D."/>
            <person name="Vattahil S."/>
            <person name="Villasana D."/>
            <person name="White C.S."/>
            <person name="Wright R."/>
            <person name="Park Y."/>
            <person name="Beeman R.W."/>
            <person name="Lord J."/>
            <person name="Oppert B."/>
            <person name="Lorenzen M."/>
            <person name="Brown S."/>
            <person name="Wang L."/>
            <person name="Savard J."/>
            <person name="Tautz D."/>
            <person name="Richards S."/>
            <person name="Weinstock G."/>
            <person name="Gibbs R.A."/>
            <person name="Liu Y."/>
            <person name="Worley K."/>
            <person name="Weinstock G."/>
            <person name="Elsik C.G."/>
            <person name="Reese J.T."/>
            <person name="Elhaik E."/>
            <person name="Landan G."/>
            <person name="Graur D."/>
            <person name="Arensburger P."/>
            <person name="Atkinson P."/>
            <person name="Beeman R.W."/>
            <person name="Beidler J."/>
            <person name="Brown S.J."/>
            <person name="Demuth J.P."/>
            <person name="Drury D.W."/>
            <person name="Du Y.Z."/>
            <person name="Fujiwara H."/>
            <person name="Lorenzen M."/>
            <person name="Maselli V."/>
            <person name="Osanai M."/>
            <person name="Park Y."/>
            <person name="Robertson H.M."/>
            <person name="Tu Z."/>
            <person name="Wang J.J."/>
            <person name="Wang S."/>
            <person name="Richards S."/>
            <person name="Song H."/>
            <person name="Zhang L."/>
            <person name="Sodergren E."/>
            <person name="Werner D."/>
            <person name="Stanke M."/>
            <person name="Morgenstern B."/>
            <person name="Solovyev V."/>
            <person name="Kosarev P."/>
            <person name="Brown G."/>
            <person name="Chen H.C."/>
            <person name="Ermolaeva O."/>
            <person name="Hlavina W."/>
            <person name="Kapustin Y."/>
            <person name="Kiryutin B."/>
            <person name="Kitts P."/>
            <person name="Maglott D."/>
            <person name="Pruitt K."/>
            <person name="Sapojnikov V."/>
            <person name="Souvorov A."/>
            <person name="Mackey A.J."/>
            <person name="Waterhouse R.M."/>
            <person name="Wyder S."/>
            <person name="Zdobnov E.M."/>
            <person name="Zdobnov E.M."/>
            <person name="Wyder S."/>
            <person name="Kriventseva E.V."/>
            <person name="Kadowaki T."/>
            <person name="Bork P."/>
            <person name="Aranda M."/>
            <person name="Bao R."/>
            <person name="Beermann A."/>
            <person name="Berns N."/>
            <person name="Bolognesi R."/>
            <person name="Bonneton F."/>
            <person name="Bopp D."/>
            <person name="Brown S.J."/>
            <person name="Bucher G."/>
            <person name="Butts T."/>
            <person name="Chaumot A."/>
            <person name="Denell R.E."/>
            <person name="Ferrier D.E."/>
            <person name="Friedrich M."/>
            <person name="Gordon C.M."/>
            <person name="Jindra M."/>
            <person name="Klingler M."/>
            <person name="Lan Q."/>
            <person name="Lattorff H.M."/>
            <person name="Laudet V."/>
            <person name="von Levetsow C."/>
            <person name="Liu Z."/>
            <person name="Lutz R."/>
            <person name="Lynch J.A."/>
            <person name="da Fonseca R.N."/>
            <person name="Posnien N."/>
            <person name="Reuter R."/>
            <person name="Roth S."/>
            <person name="Savard J."/>
            <person name="Schinko J.B."/>
            <person name="Schmitt C."/>
            <person name="Schoppmeier M."/>
            <person name="Schroder R."/>
            <person name="Shippy T.D."/>
            <person name="Simonnet F."/>
            <person name="Marques-Souza H."/>
            <person name="Tautz D."/>
            <person name="Tomoyasu Y."/>
            <person name="Trauner J."/>
            <person name="Van der Zee M."/>
            <person name="Vervoort M."/>
            <person name="Wittkopp N."/>
            <person name="Wimmer E.A."/>
            <person name="Yang X."/>
            <person name="Jones A.K."/>
            <person name="Sattelle D.B."/>
            <person name="Ebert P.R."/>
            <person name="Nelson D."/>
            <person name="Scott J.G."/>
            <person name="Beeman R.W."/>
            <person name="Muthukrishnan S."/>
            <person name="Kramer K.J."/>
            <person name="Arakane Y."/>
            <person name="Beeman R.W."/>
            <person name="Zhu Q."/>
            <person name="Hogenkamp D."/>
            <person name="Dixit R."/>
            <person name="Oppert B."/>
            <person name="Jiang H."/>
            <person name="Zou Z."/>
            <person name="Marshall J."/>
            <person name="Elpidina E."/>
            <person name="Vinokurov K."/>
            <person name="Oppert C."/>
            <person name="Zou Z."/>
            <person name="Evans J."/>
            <person name="Lu Z."/>
            <person name="Zhao P."/>
            <person name="Sumathipala N."/>
            <person name="Altincicek B."/>
            <person name="Vilcinskas A."/>
            <person name="Williams M."/>
            <person name="Hultmark D."/>
            <person name="Hetru C."/>
            <person name="Jiang H."/>
            <person name="Grimmelikhuijzen C.J."/>
            <person name="Hauser F."/>
            <person name="Cazzamali G."/>
            <person name="Williamson M."/>
            <person name="Park Y."/>
            <person name="Li B."/>
            <person name="Tanaka Y."/>
            <person name="Predel R."/>
            <person name="Neupert S."/>
            <person name="Schachtner J."/>
            <person name="Verleyen P."/>
            <person name="Raible F."/>
            <person name="Bork P."/>
            <person name="Friedrich M."/>
            <person name="Walden K.K."/>
            <person name="Robertson H.M."/>
            <person name="Angeli S."/>
            <person name="Foret S."/>
            <person name="Bucher G."/>
            <person name="Schuetz S."/>
            <person name="Maleszka R."/>
            <person name="Wimmer E.A."/>
            <person name="Beeman R.W."/>
            <person name="Lorenzen M."/>
            <person name="Tomoyasu Y."/>
            <person name="Miller S.C."/>
            <person name="Grossmann D."/>
            <person name="Bucher G."/>
        </authorList>
    </citation>
    <scope>NUCLEOTIDE SEQUENCE [LARGE SCALE GENOMIC DNA]</scope>
    <source>
        <strain evidence="2 3">Georgia GA2</strain>
    </source>
</reference>
<reference evidence="2 3" key="2">
    <citation type="journal article" date="2010" name="Nucleic Acids Res.">
        <title>BeetleBase in 2010: revisions to provide comprehensive genomic information for Tribolium castaneum.</title>
        <authorList>
            <person name="Kim H.S."/>
            <person name="Murphy T."/>
            <person name="Xia J."/>
            <person name="Caragea D."/>
            <person name="Park Y."/>
            <person name="Beeman R.W."/>
            <person name="Lorenzen M.D."/>
            <person name="Butcher S."/>
            <person name="Manak J.R."/>
            <person name="Brown S.J."/>
        </authorList>
    </citation>
    <scope>NUCLEOTIDE SEQUENCE [LARGE SCALE GENOMIC DNA]</scope>
    <source>
        <strain evidence="2 3">Georgia GA2</strain>
    </source>
</reference>
<dbReference type="PANTHER" id="PTHR36688:SF1">
    <property type="entry name" value="ENDONUCLEASE_EXONUCLEASE_PHOSPHATASE DOMAIN-CONTAINING PROTEIN"/>
    <property type="match status" value="1"/>
</dbReference>
<keyword evidence="2" id="KW-0695">RNA-directed DNA polymerase</keyword>
<proteinExistence type="predicted"/>
<keyword evidence="2" id="KW-0808">Transferase</keyword>
<organism evidence="2 3">
    <name type="scientific">Tribolium castaneum</name>
    <name type="common">Red flour beetle</name>
    <dbReference type="NCBI Taxonomy" id="7070"/>
    <lineage>
        <taxon>Eukaryota</taxon>
        <taxon>Metazoa</taxon>
        <taxon>Ecdysozoa</taxon>
        <taxon>Arthropoda</taxon>
        <taxon>Hexapoda</taxon>
        <taxon>Insecta</taxon>
        <taxon>Pterygota</taxon>
        <taxon>Neoptera</taxon>
        <taxon>Endopterygota</taxon>
        <taxon>Coleoptera</taxon>
        <taxon>Polyphaga</taxon>
        <taxon>Cucujiformia</taxon>
        <taxon>Tenebrionidae</taxon>
        <taxon>Tenebrionidae incertae sedis</taxon>
        <taxon>Tribolium</taxon>
    </lineage>
</organism>
<evidence type="ECO:0000259" key="1">
    <source>
        <dbReference type="Pfam" id="PF00078"/>
    </source>
</evidence>
<keyword evidence="3" id="KW-1185">Reference proteome</keyword>
<keyword evidence="2" id="KW-0548">Nucleotidyltransferase</keyword>
<name>D7EL44_TRICA</name>
<dbReference type="Pfam" id="PF00078">
    <property type="entry name" value="RVT_1"/>
    <property type="match status" value="1"/>
</dbReference>
<dbReference type="GO" id="GO:0003964">
    <property type="term" value="F:RNA-directed DNA polymerase activity"/>
    <property type="evidence" value="ECO:0007669"/>
    <property type="project" value="UniProtKB-KW"/>
</dbReference>
<protein>
    <submittedName>
        <fullName evidence="2">Putative RNA-directed DNA polymerase from transposon BS-like Protein</fullName>
    </submittedName>
</protein>
<dbReference type="PhylomeDB" id="D7EL44"/>
<dbReference type="AlphaFoldDB" id="D7EL44"/>
<dbReference type="InterPro" id="IPR000477">
    <property type="entry name" value="RT_dom"/>
</dbReference>
<feature type="domain" description="Reverse transcriptase" evidence="1">
    <location>
        <begin position="90"/>
        <end position="175"/>
    </location>
</feature>